<dbReference type="OrthoDB" id="6076896at2759"/>
<sequence length="1343" mass="149675">MRPQLSHTLYTLYSLLTVKGDRSRLPEERVHMPKYNITQQKKSSRGSKMEDSSIKSGCVLTSYSTIPVEDKLDSANIQPIHPVNIRLTTYSRHSSPSPLRLGTQMANSQHLPTPEENVLPKENPTIAISSRRPAQRSIPRKPQRHHRSVPYLTQRPVRMRGASQNNTEETMTNPLGHVPSQYVTRSTVQQPSPLTMMNLQQDSQYLTRSRLRLWKQRKSPCPQRIVAREKTPAKTPTQLSTPKIPRSQLVQKMVSKATVARPKQSLSKQYAQSKCRSPGYVASPSRNRTVPMTRTKRRLLTDRENPNKAVPNEKREVVDDADTKNPKQSGIMTRMRSLAASIQNKFTWRKKKDDDGKPTRRIKKDRDVTNSSKMKTANAAHHVELPTMQPELQRVQSTESMDTSLPVSCFGSHSLGATKKSISLKRRSKEKMPAHLSKKPSQDKNNLLAIPMDIDMPLVEEKSTSYHPVESIVNPSAPVTSSTHPQTTPTNLMYRRPYPSSGKKRTPRFQSETKPLPTKQPTIPQHLPASVILNERSHNKPAVDKWSSLKVLSPSPVISVPNSGQGMSFTAEALSPRPISSPRLSPKVSVPLLISPKLHETSLLPPSSPTSLLLSSSSLPLSSSSAPFVNESSPCSQTSQIPPPSPTSLLLSSSSPPLSSSSEPCVHESSPCSAKALTSSLLPTTEKLQRSERETVTFTISQISTTSLMATAKQPESFEQLGISKQPEPMNGSPSSMSESTPEGLKAVDLISTASLISAAIRFPLQDEFVSSVLSDCLPNETSVSVPQISSQESSEETALIATVENENQQQEESASVSQIPVSQACSNADVTSSRIDTQVEKAETLGSPSFDDQHVQSPTTCMSTTEMLHFQQQYNSIAEEHACKEMPSALSQRINYSLSRERMISGMDHEFKDRPSCMYEDSTFLQPNQSMAIQEILPPLSVVIPEYNYAYGTTSFGSTMFSYYKHLGNFNTSFLQYGTRNPVMTQTALPRFQTQPTISTWYSNLQADPMHLSHSTQQTAVHSDHYLDLLCHESLDHKDLSSLSTMCKESITQTDLSIPSETSLPVLSMSDLVDGGIDLDSTKKIPSPEKSSTVIKEWSGSSKMDSQENSTSFSQPSTKKTYLVIPSVRSNQCETPLDTDIHSMQKSIRTSNSKKRLFEEYNFTDASCPDTKKQKTSRNVPQQSSSTSSTSTSRKSASPQPAWTENCSDCARVESILEESPYTLLNNIHCVDFTRMSTRDVIREYCNSRCFYRSIGKPHLVTRDLVWRLFTVAELHGNRVNSLNPATIEAIHQTVLEKSQCGEQIWRKKCIPFVNCAIRNFFSVHFRKYWNLLGHRCDPSVC</sequence>
<feature type="region of interest" description="Disordered" evidence="1">
    <location>
        <begin position="723"/>
        <end position="742"/>
    </location>
</feature>
<name>A0A8B8E4X4_CRAVI</name>
<evidence type="ECO:0000256" key="1">
    <source>
        <dbReference type="SAM" id="MobiDB-lite"/>
    </source>
</evidence>
<proteinExistence type="predicted"/>
<protein>
    <submittedName>
        <fullName evidence="3">Flocculation protein FLO11-like</fullName>
    </submittedName>
</protein>
<evidence type="ECO:0000313" key="3">
    <source>
        <dbReference type="RefSeq" id="XP_022334396.1"/>
    </source>
</evidence>
<feature type="compositionally biased region" description="Low complexity" evidence="1">
    <location>
        <begin position="647"/>
        <end position="669"/>
    </location>
</feature>
<feature type="compositionally biased region" description="Polar residues" evidence="1">
    <location>
        <begin position="732"/>
        <end position="741"/>
    </location>
</feature>
<dbReference type="GeneID" id="111131254"/>
<dbReference type="Proteomes" id="UP000694844">
    <property type="component" value="Chromosome 4"/>
</dbReference>
<evidence type="ECO:0000313" key="2">
    <source>
        <dbReference type="Proteomes" id="UP000694844"/>
    </source>
</evidence>
<feature type="region of interest" description="Disordered" evidence="1">
    <location>
        <begin position="1169"/>
        <end position="1206"/>
    </location>
</feature>
<feature type="region of interest" description="Disordered" evidence="1">
    <location>
        <begin position="472"/>
        <end position="524"/>
    </location>
</feature>
<feature type="compositionally biased region" description="Polar residues" evidence="1">
    <location>
        <begin position="473"/>
        <end position="491"/>
    </location>
</feature>
<feature type="compositionally biased region" description="Basic and acidic residues" evidence="1">
    <location>
        <begin position="302"/>
        <end position="325"/>
    </location>
</feature>
<feature type="region of interest" description="Disordered" evidence="1">
    <location>
        <begin position="261"/>
        <end position="287"/>
    </location>
</feature>
<feature type="region of interest" description="Disordered" evidence="1">
    <location>
        <begin position="348"/>
        <end position="375"/>
    </location>
</feature>
<keyword evidence="2" id="KW-1185">Reference proteome</keyword>
<feature type="compositionally biased region" description="Polar residues" evidence="1">
    <location>
        <begin position="264"/>
        <end position="275"/>
    </location>
</feature>
<organism evidence="2 3">
    <name type="scientific">Crassostrea virginica</name>
    <name type="common">Eastern oyster</name>
    <dbReference type="NCBI Taxonomy" id="6565"/>
    <lineage>
        <taxon>Eukaryota</taxon>
        <taxon>Metazoa</taxon>
        <taxon>Spiralia</taxon>
        <taxon>Lophotrochozoa</taxon>
        <taxon>Mollusca</taxon>
        <taxon>Bivalvia</taxon>
        <taxon>Autobranchia</taxon>
        <taxon>Pteriomorphia</taxon>
        <taxon>Ostreida</taxon>
        <taxon>Ostreoidea</taxon>
        <taxon>Ostreidae</taxon>
        <taxon>Crassostrea</taxon>
    </lineage>
</organism>
<feature type="region of interest" description="Disordered" evidence="1">
    <location>
        <begin position="626"/>
        <end position="669"/>
    </location>
</feature>
<dbReference type="RefSeq" id="XP_022334396.1">
    <property type="nucleotide sequence ID" value="XM_022478688.1"/>
</dbReference>
<feature type="compositionally biased region" description="Polar residues" evidence="1">
    <location>
        <begin position="1090"/>
        <end position="1119"/>
    </location>
</feature>
<feature type="compositionally biased region" description="Polar residues" evidence="1">
    <location>
        <begin position="508"/>
        <end position="523"/>
    </location>
</feature>
<feature type="compositionally biased region" description="Polar residues" evidence="1">
    <location>
        <begin position="1195"/>
        <end position="1206"/>
    </location>
</feature>
<feature type="region of interest" description="Disordered" evidence="1">
    <location>
        <begin position="302"/>
        <end position="328"/>
    </location>
</feature>
<feature type="compositionally biased region" description="Low complexity" evidence="1">
    <location>
        <begin position="1185"/>
        <end position="1194"/>
    </location>
</feature>
<feature type="compositionally biased region" description="Basic and acidic residues" evidence="1">
    <location>
        <begin position="351"/>
        <end position="368"/>
    </location>
</feature>
<reference evidence="3" key="1">
    <citation type="submission" date="2025-08" db="UniProtKB">
        <authorList>
            <consortium name="RefSeq"/>
        </authorList>
    </citation>
    <scope>IDENTIFICATION</scope>
    <source>
        <tissue evidence="3">Whole sample</tissue>
    </source>
</reference>
<dbReference type="KEGG" id="cvn:111131254"/>
<gene>
    <name evidence="3" type="primary">LOC111131254</name>
</gene>
<feature type="region of interest" description="Disordered" evidence="1">
    <location>
        <begin position="1080"/>
        <end position="1119"/>
    </location>
</feature>
<feature type="region of interest" description="Disordered" evidence="1">
    <location>
        <begin position="423"/>
        <end position="442"/>
    </location>
</feature>
<accession>A0A8B8E4X4</accession>